<evidence type="ECO:0000313" key="2">
    <source>
        <dbReference type="RefSeq" id="XP_030747617.1"/>
    </source>
</evidence>
<evidence type="ECO:0000313" key="1">
    <source>
        <dbReference type="Proteomes" id="UP000504635"/>
    </source>
</evidence>
<accession>A0A6J2X8S0</accession>
<dbReference type="GeneID" id="115876072"/>
<protein>
    <submittedName>
        <fullName evidence="2">Uncharacterized protein LOC115876072 isoform X1</fullName>
    </submittedName>
</protein>
<dbReference type="OrthoDB" id="6778443at2759"/>
<proteinExistence type="predicted"/>
<name>A0A6J2X8S0_SITOR</name>
<dbReference type="InParanoid" id="A0A6J2X8S0"/>
<gene>
    <name evidence="2" type="primary">LOC115876072</name>
</gene>
<dbReference type="RefSeq" id="XP_030747617.1">
    <property type="nucleotide sequence ID" value="XM_030891757.1"/>
</dbReference>
<dbReference type="AlphaFoldDB" id="A0A6J2X8S0"/>
<organism evidence="1 2">
    <name type="scientific">Sitophilus oryzae</name>
    <name type="common">Rice weevil</name>
    <name type="synonym">Curculio oryzae</name>
    <dbReference type="NCBI Taxonomy" id="7048"/>
    <lineage>
        <taxon>Eukaryota</taxon>
        <taxon>Metazoa</taxon>
        <taxon>Ecdysozoa</taxon>
        <taxon>Arthropoda</taxon>
        <taxon>Hexapoda</taxon>
        <taxon>Insecta</taxon>
        <taxon>Pterygota</taxon>
        <taxon>Neoptera</taxon>
        <taxon>Endopterygota</taxon>
        <taxon>Coleoptera</taxon>
        <taxon>Polyphaga</taxon>
        <taxon>Cucujiformia</taxon>
        <taxon>Curculionidae</taxon>
        <taxon>Dryophthorinae</taxon>
        <taxon>Sitophilus</taxon>
    </lineage>
</organism>
<reference evidence="2" key="1">
    <citation type="submission" date="2025-08" db="UniProtKB">
        <authorList>
            <consortium name="RefSeq"/>
        </authorList>
    </citation>
    <scope>IDENTIFICATION</scope>
    <source>
        <tissue evidence="2">Gonads</tissue>
    </source>
</reference>
<keyword evidence="1" id="KW-1185">Reference proteome</keyword>
<dbReference type="KEGG" id="soy:115876072"/>
<sequence>MSDHYKLLISDEEVIKALLKDSKSREGKLPTEVTRIKPNINFFQRTVNSLVSTNTRIDKSVDTFKSQHIKERTERNKADFRISPTHRKVRPKVNYSEERKLVLDNKIKFVKSAERLSIKNVNFSGTDVPMKTNTIRTDKSREPFNSAVLQHGSSIATKDSDLFDSKNSLTCSVSNFKARNNVKLDYFDNSEVICISSDDDSIEIITSFPPKSKAIEVKGSSKKVKFKKKIKKLK</sequence>
<dbReference type="Proteomes" id="UP000504635">
    <property type="component" value="Unplaced"/>
</dbReference>